<evidence type="ECO:0000313" key="2">
    <source>
        <dbReference type="EMBL" id="GAA0253887.1"/>
    </source>
</evidence>
<accession>A0ABN0UKT2</accession>
<dbReference type="EMBL" id="BAAAFO010000003">
    <property type="protein sequence ID" value="GAA0253887.1"/>
    <property type="molecule type" value="Genomic_DNA"/>
</dbReference>
<evidence type="ECO:0000313" key="3">
    <source>
        <dbReference type="Proteomes" id="UP001500657"/>
    </source>
</evidence>
<reference evidence="2 3" key="1">
    <citation type="journal article" date="2019" name="Int. J. Syst. Evol. Microbiol.">
        <title>The Global Catalogue of Microorganisms (GCM) 10K type strain sequencing project: providing services to taxonomists for standard genome sequencing and annotation.</title>
        <authorList>
            <consortium name="The Broad Institute Genomics Platform"/>
            <consortium name="The Broad Institute Genome Sequencing Center for Infectious Disease"/>
            <person name="Wu L."/>
            <person name="Ma J."/>
        </authorList>
    </citation>
    <scope>NUCLEOTIDE SEQUENCE [LARGE SCALE GENOMIC DNA]</scope>
    <source>
        <strain evidence="2 3">JCM 16242</strain>
    </source>
</reference>
<protein>
    <recommendedName>
        <fullName evidence="1">DUF559 domain-containing protein</fullName>
    </recommendedName>
</protein>
<dbReference type="CDD" id="cd01038">
    <property type="entry name" value="Endonuclease_DUF559"/>
    <property type="match status" value="1"/>
</dbReference>
<evidence type="ECO:0000259" key="1">
    <source>
        <dbReference type="Pfam" id="PF04480"/>
    </source>
</evidence>
<dbReference type="SUPFAM" id="SSF52980">
    <property type="entry name" value="Restriction endonuclease-like"/>
    <property type="match status" value="1"/>
</dbReference>
<keyword evidence="3" id="KW-1185">Reference proteome</keyword>
<proteinExistence type="predicted"/>
<dbReference type="PANTHER" id="PTHR38590">
    <property type="entry name" value="BLL0828 PROTEIN"/>
    <property type="match status" value="1"/>
</dbReference>
<dbReference type="InterPro" id="IPR047216">
    <property type="entry name" value="Endonuclease_DUF559_bact"/>
</dbReference>
<dbReference type="InterPro" id="IPR007569">
    <property type="entry name" value="DUF559"/>
</dbReference>
<organism evidence="2 3">
    <name type="scientific">Rhodanobacter caeni</name>
    <dbReference type="NCBI Taxonomy" id="657654"/>
    <lineage>
        <taxon>Bacteria</taxon>
        <taxon>Pseudomonadati</taxon>
        <taxon>Pseudomonadota</taxon>
        <taxon>Gammaproteobacteria</taxon>
        <taxon>Lysobacterales</taxon>
        <taxon>Rhodanobacteraceae</taxon>
        <taxon>Rhodanobacter</taxon>
    </lineage>
</organism>
<sequence>MREGTKIHFARQLRREMTTAERYLWTRLRRRQLSGCRFRRQHPLGPYIADFVCIEKMLVIEIDGSQHGEPGTDARRDAWLRHQGFKVIRCWNHDVVDRTDQVLASIAEALATPRPAG</sequence>
<comment type="caution">
    <text evidence="2">The sequence shown here is derived from an EMBL/GenBank/DDBJ whole genome shotgun (WGS) entry which is preliminary data.</text>
</comment>
<dbReference type="PANTHER" id="PTHR38590:SF1">
    <property type="entry name" value="BLL0828 PROTEIN"/>
    <property type="match status" value="1"/>
</dbReference>
<dbReference type="RefSeq" id="WP_343882525.1">
    <property type="nucleotide sequence ID" value="NZ_BAAAFO010000003.1"/>
</dbReference>
<dbReference type="Pfam" id="PF04480">
    <property type="entry name" value="DUF559"/>
    <property type="match status" value="1"/>
</dbReference>
<dbReference type="InterPro" id="IPR011335">
    <property type="entry name" value="Restrct_endonuc-II-like"/>
</dbReference>
<feature type="domain" description="DUF559" evidence="1">
    <location>
        <begin position="8"/>
        <end position="110"/>
    </location>
</feature>
<dbReference type="Gene3D" id="3.40.960.10">
    <property type="entry name" value="VSR Endonuclease"/>
    <property type="match status" value="1"/>
</dbReference>
<name>A0ABN0UKT2_9GAMM</name>
<dbReference type="Proteomes" id="UP001500657">
    <property type="component" value="Unassembled WGS sequence"/>
</dbReference>
<gene>
    <name evidence="2" type="ORF">GCM10009126_18840</name>
</gene>